<dbReference type="Proteomes" id="UP000504606">
    <property type="component" value="Unplaced"/>
</dbReference>
<evidence type="ECO:0000313" key="1">
    <source>
        <dbReference type="Proteomes" id="UP000504606"/>
    </source>
</evidence>
<sequence>MDLEEIMCVPLNFLPKFVAFKILSAERIDNLTKPGTKNNILVLQFATFIKLQIYADSTYQRFTAAMVKAFNDDIKSGNKWYVIRISSDGDKFIAAKLMTEEEVNHNKFQIFDVSS</sequence>
<dbReference type="GeneID" id="113210167"/>
<dbReference type="RefSeq" id="XP_052127702.1">
    <property type="nucleotide sequence ID" value="XM_052271742.1"/>
</dbReference>
<evidence type="ECO:0000313" key="2">
    <source>
        <dbReference type="RefSeq" id="XP_052127702.1"/>
    </source>
</evidence>
<dbReference type="AlphaFoldDB" id="A0A9C6X260"/>
<name>A0A9C6X260_FRAOC</name>
<gene>
    <name evidence="2" type="primary">LOC113210167</name>
</gene>
<organism evidence="1 2">
    <name type="scientific">Frankliniella occidentalis</name>
    <name type="common">Western flower thrips</name>
    <name type="synonym">Euthrips occidentalis</name>
    <dbReference type="NCBI Taxonomy" id="133901"/>
    <lineage>
        <taxon>Eukaryota</taxon>
        <taxon>Metazoa</taxon>
        <taxon>Ecdysozoa</taxon>
        <taxon>Arthropoda</taxon>
        <taxon>Hexapoda</taxon>
        <taxon>Insecta</taxon>
        <taxon>Pterygota</taxon>
        <taxon>Neoptera</taxon>
        <taxon>Paraneoptera</taxon>
        <taxon>Thysanoptera</taxon>
        <taxon>Terebrantia</taxon>
        <taxon>Thripoidea</taxon>
        <taxon>Thripidae</taxon>
        <taxon>Frankliniella</taxon>
    </lineage>
</organism>
<accession>A0A9C6X260</accession>
<reference evidence="2" key="1">
    <citation type="submission" date="2025-08" db="UniProtKB">
        <authorList>
            <consortium name="RefSeq"/>
        </authorList>
    </citation>
    <scope>IDENTIFICATION</scope>
    <source>
        <tissue evidence="2">Whole organism</tissue>
    </source>
</reference>
<protein>
    <submittedName>
        <fullName evidence="2">Uncharacterized protein LOC113210167 isoform X2</fullName>
    </submittedName>
</protein>
<keyword evidence="1" id="KW-1185">Reference proteome</keyword>
<proteinExistence type="predicted"/>